<keyword evidence="6 13" id="KW-1133">Transmembrane helix</keyword>
<evidence type="ECO:0000256" key="4">
    <source>
        <dbReference type="ARBA" id="ARBA00022692"/>
    </source>
</evidence>
<evidence type="ECO:0000256" key="13">
    <source>
        <dbReference type="SAM" id="Phobius"/>
    </source>
</evidence>
<keyword evidence="5 11" id="KW-0769">Symport</keyword>
<feature type="binding site" evidence="9">
    <location>
        <position position="472"/>
    </location>
    <ligand>
        <name>Na(+)</name>
        <dbReference type="ChEBI" id="CHEBI:29101"/>
        <label>1</label>
    </ligand>
</feature>
<reference evidence="14" key="1">
    <citation type="submission" date="2012-04" db="EMBL/GenBank/DDBJ databases">
        <title>The Genome Sequence of Loa loa.</title>
        <authorList>
            <consortium name="The Broad Institute Genome Sequencing Platform"/>
            <consortium name="Broad Institute Genome Sequencing Center for Infectious Disease"/>
            <person name="Nutman T.B."/>
            <person name="Fink D.L."/>
            <person name="Russ C."/>
            <person name="Young S."/>
            <person name="Zeng Q."/>
            <person name="Gargeya S."/>
            <person name="Alvarado L."/>
            <person name="Berlin A."/>
            <person name="Chapman S.B."/>
            <person name="Chen Z."/>
            <person name="Freedman E."/>
            <person name="Gellesch M."/>
            <person name="Goldberg J."/>
            <person name="Griggs A."/>
            <person name="Gujja S."/>
            <person name="Heilman E.R."/>
            <person name="Heiman D."/>
            <person name="Howarth C."/>
            <person name="Mehta T."/>
            <person name="Neiman D."/>
            <person name="Pearson M."/>
            <person name="Roberts A."/>
            <person name="Saif S."/>
            <person name="Shea T."/>
            <person name="Shenoy N."/>
            <person name="Sisk P."/>
            <person name="Stolte C."/>
            <person name="Sykes S."/>
            <person name="White J."/>
            <person name="Yandava C."/>
            <person name="Haas B."/>
            <person name="Henn M.R."/>
            <person name="Nusbaum C."/>
            <person name="Birren B."/>
        </authorList>
    </citation>
    <scope>NUCLEOTIDE SEQUENCE [LARGE SCALE GENOMIC DNA]</scope>
</reference>
<keyword evidence="8" id="KW-0325">Glycoprotein</keyword>
<dbReference type="InterPro" id="IPR000175">
    <property type="entry name" value="Na/ntran_symport"/>
</dbReference>
<dbReference type="Pfam" id="PF00209">
    <property type="entry name" value="SNF"/>
    <property type="match status" value="1"/>
</dbReference>
<keyword evidence="3 11" id="KW-0813">Transport</keyword>
<feature type="transmembrane region" description="Helical" evidence="13">
    <location>
        <begin position="416"/>
        <end position="449"/>
    </location>
</feature>
<dbReference type="InterPro" id="IPR037272">
    <property type="entry name" value="SNS_sf"/>
</dbReference>
<dbReference type="GO" id="GO:0005886">
    <property type="term" value="C:plasma membrane"/>
    <property type="evidence" value="ECO:0007669"/>
    <property type="project" value="TreeGrafter"/>
</dbReference>
<dbReference type="GeneID" id="9945890"/>
<comment type="similarity">
    <text evidence="2 11">Belongs to the sodium:neurotransmitter symporter (SNF) (TC 2.A.22) family.</text>
</comment>
<dbReference type="GO" id="GO:0046872">
    <property type="term" value="F:metal ion binding"/>
    <property type="evidence" value="ECO:0007669"/>
    <property type="project" value="UniProtKB-KW"/>
</dbReference>
<feature type="transmembrane region" description="Helical" evidence="13">
    <location>
        <begin position="600"/>
        <end position="625"/>
    </location>
</feature>
<evidence type="ECO:0000256" key="9">
    <source>
        <dbReference type="PIRSR" id="PIRSR600175-1"/>
    </source>
</evidence>
<dbReference type="RefSeq" id="XP_020306437.1">
    <property type="nucleotide sequence ID" value="XM_020449958.1"/>
</dbReference>
<dbReference type="PANTHER" id="PTHR11616">
    <property type="entry name" value="SODIUM/CHLORIDE DEPENDENT TRANSPORTER"/>
    <property type="match status" value="1"/>
</dbReference>
<feature type="compositionally biased region" description="Low complexity" evidence="12">
    <location>
        <begin position="15"/>
        <end position="24"/>
    </location>
</feature>
<dbReference type="OrthoDB" id="6581954at2759"/>
<evidence type="ECO:0000256" key="11">
    <source>
        <dbReference type="RuleBase" id="RU003732"/>
    </source>
</evidence>
<feature type="disulfide bond" evidence="10">
    <location>
        <begin position="305"/>
        <end position="314"/>
    </location>
</feature>
<dbReference type="GO" id="GO:0005283">
    <property type="term" value="F:amino acid:sodium symporter activity"/>
    <property type="evidence" value="ECO:0007669"/>
    <property type="project" value="TreeGrafter"/>
</dbReference>
<feature type="region of interest" description="Disordered" evidence="12">
    <location>
        <begin position="1"/>
        <end position="24"/>
    </location>
</feature>
<dbReference type="GO" id="GO:0005277">
    <property type="term" value="F:acetylcholine transmembrane transporter activity"/>
    <property type="evidence" value="ECO:0007669"/>
    <property type="project" value="EnsemblMetazoa"/>
</dbReference>
<feature type="transmembrane region" description="Helical" evidence="13">
    <location>
        <begin position="220"/>
        <end position="245"/>
    </location>
</feature>
<sequence>MSINSQSDVRWSGTNNRFSNRRNSQNRSIIEGVETTYRRSYRDTNSIYPPFCRKLELKIPDYISEGDIEFPFEDIDDIGDENKIRGNWSSRMDYLLSAVGFIFNLGNLWRWSGTNNRFSNRRNSQNRSIIEGVETTYRRSYRDTNSIYPPFCRKLELKIPDYISEGDIEFPFEDIDDIGDENKIRGNWSSRMDYLLSAVGFIFNLGNLWRFPYYCRTSGGGSFCFCYIILMLIAGLPVLLMELALGQFPSMGCLSIWKVVPLFKGIGIAMFMVSCIVCIYYSAVAAWAISYFINSFKFALPWATCSNDWNSIKCSVWNRDSVASCFLQNGTLLRNGSCLIDKEHLSGNSSILEIASFDIDEHVLPSAEYLHNEVLLMSDRFDKISPINWHLALYLLIAWFIVFLSAFKGVKSSGKAVYVIVIASYVVLFVLFVRFLTLPGSIAGLIYFYTPKWRFLADLTVWGTAAGQVFYSLLCCTGGLVTLASYNRFHNNILKDAWILCIVDIVTSLFCGALASSAVGFLCYELELPLERFSFKGGAQLIFVYLPEAIAKLPVAPIYSILYFAMIVAIILTTMNITMETIVSAICDEFPERLRRNHRHVLAFTCVTFYVLGIPLCAAAGFYWLLLLDYFTTTWPLVLLAFLECMAISWAYGVDNFLDNVKWMVGFYPPPYIVWKILWKYICPFVYLALLSLAWFAYKPIEYEKYKYPIYAERIGWGISLAPLIAVPITAMVKFCSTKGTLIQRWLDLFCPENEWGPALAIHRAEYYPLQIPEARRLILPAQKEPTNGYDGFTRSSVITEKQKTQTESTSRRNIGKMSFLPAFERETAI</sequence>
<evidence type="ECO:0000313" key="14">
    <source>
        <dbReference type="EMBL" id="EJD75582.1"/>
    </source>
</evidence>
<dbReference type="FunCoup" id="A0A1S0UIP1">
    <property type="interactions" value="6"/>
</dbReference>
<feature type="transmembrane region" description="Helical" evidence="13">
    <location>
        <begin position="717"/>
        <end position="736"/>
    </location>
</feature>
<feature type="transmembrane region" description="Helical" evidence="13">
    <location>
        <begin position="266"/>
        <end position="293"/>
    </location>
</feature>
<evidence type="ECO:0000256" key="3">
    <source>
        <dbReference type="ARBA" id="ARBA00022448"/>
    </source>
</evidence>
<evidence type="ECO:0000256" key="7">
    <source>
        <dbReference type="ARBA" id="ARBA00023136"/>
    </source>
</evidence>
<dbReference type="GO" id="GO:0015870">
    <property type="term" value="P:acetylcholine transport"/>
    <property type="evidence" value="ECO:0007669"/>
    <property type="project" value="EnsemblMetazoa"/>
</dbReference>
<organism evidence="14">
    <name type="scientific">Loa loa</name>
    <name type="common">Eye worm</name>
    <name type="synonym">Filaria loa</name>
    <dbReference type="NCBI Taxonomy" id="7209"/>
    <lineage>
        <taxon>Eukaryota</taxon>
        <taxon>Metazoa</taxon>
        <taxon>Ecdysozoa</taxon>
        <taxon>Nematoda</taxon>
        <taxon>Chromadorea</taxon>
        <taxon>Rhabditida</taxon>
        <taxon>Spirurina</taxon>
        <taxon>Spiruromorpha</taxon>
        <taxon>Filarioidea</taxon>
        <taxon>Onchocercidae</taxon>
        <taxon>Loa</taxon>
    </lineage>
</organism>
<feature type="binding site" evidence="9">
    <location>
        <position position="200"/>
    </location>
    <ligand>
        <name>Na(+)</name>
        <dbReference type="ChEBI" id="CHEBI:29101"/>
        <label>1</label>
    </ligand>
</feature>
<evidence type="ECO:0000256" key="10">
    <source>
        <dbReference type="PIRSR" id="PIRSR600175-2"/>
    </source>
</evidence>
<keyword evidence="9" id="KW-0479">Metal-binding</keyword>
<name>A0A1S0UIP1_LOALO</name>
<dbReference type="GO" id="GO:0015179">
    <property type="term" value="F:L-amino acid transmembrane transporter activity"/>
    <property type="evidence" value="ECO:0007669"/>
    <property type="project" value="TreeGrafter"/>
</dbReference>
<dbReference type="CTD" id="9945890"/>
<feature type="transmembrane region" description="Helical" evidence="13">
    <location>
        <begin position="558"/>
        <end position="579"/>
    </location>
</feature>
<dbReference type="PRINTS" id="PR00176">
    <property type="entry name" value="NANEUSMPORT"/>
</dbReference>
<dbReference type="OMA" id="ECMAISW"/>
<dbReference type="GO" id="GO:0089718">
    <property type="term" value="P:amino acid import across plasma membrane"/>
    <property type="evidence" value="ECO:0007669"/>
    <property type="project" value="TreeGrafter"/>
</dbReference>
<dbReference type="GO" id="GO:0040017">
    <property type="term" value="P:positive regulation of locomotion"/>
    <property type="evidence" value="ECO:0007669"/>
    <property type="project" value="EnsemblMetazoa"/>
</dbReference>
<keyword evidence="7 13" id="KW-0472">Membrane</keyword>
<evidence type="ECO:0000256" key="12">
    <source>
        <dbReference type="SAM" id="MobiDB-lite"/>
    </source>
</evidence>
<dbReference type="PROSITE" id="PS00610">
    <property type="entry name" value="NA_NEUROTRAN_SYMP_1"/>
    <property type="match status" value="1"/>
</dbReference>
<feature type="transmembrane region" description="Helical" evidence="13">
    <location>
        <begin position="387"/>
        <end position="407"/>
    </location>
</feature>
<feature type="binding site" evidence="9">
    <location>
        <position position="207"/>
    </location>
    <ligand>
        <name>Na(+)</name>
        <dbReference type="ChEBI" id="CHEBI:29101"/>
        <label>1</label>
    </ligand>
</feature>
<feature type="transmembrane region" description="Helical" evidence="13">
    <location>
        <begin position="194"/>
        <end position="214"/>
    </location>
</feature>
<evidence type="ECO:0000256" key="6">
    <source>
        <dbReference type="ARBA" id="ARBA00022989"/>
    </source>
</evidence>
<protein>
    <recommendedName>
        <fullName evidence="11">Transporter</fullName>
    </recommendedName>
</protein>
<feature type="transmembrane region" description="Helical" evidence="13">
    <location>
        <begin position="637"/>
        <end position="658"/>
    </location>
</feature>
<feature type="transmembrane region" description="Helical" evidence="13">
    <location>
        <begin position="469"/>
        <end position="486"/>
    </location>
</feature>
<accession>A0A1S0UIP1</accession>
<dbReference type="KEGG" id="loa:LOAG_17297"/>
<dbReference type="PANTHER" id="PTHR11616:SF321">
    <property type="entry name" value="SODIUM-DEPENDENT NUTRIENT AMINO ACID TRANSPORTER 1-RELATED"/>
    <property type="match status" value="1"/>
</dbReference>
<dbReference type="EMBL" id="JH712124">
    <property type="protein sequence ID" value="EJD75582.1"/>
    <property type="molecule type" value="Genomic_DNA"/>
</dbReference>
<evidence type="ECO:0000256" key="2">
    <source>
        <dbReference type="ARBA" id="ARBA00006459"/>
    </source>
</evidence>
<feature type="transmembrane region" description="Helical" evidence="13">
    <location>
        <begin position="678"/>
        <end position="697"/>
    </location>
</feature>
<dbReference type="GO" id="GO:0015871">
    <property type="term" value="P:choline transport"/>
    <property type="evidence" value="ECO:0007669"/>
    <property type="project" value="EnsemblMetazoa"/>
</dbReference>
<dbReference type="SUPFAM" id="SSF161070">
    <property type="entry name" value="SNF-like"/>
    <property type="match status" value="2"/>
</dbReference>
<comment type="subcellular location">
    <subcellularLocation>
        <location evidence="1">Membrane</location>
        <topology evidence="1">Multi-pass membrane protein</topology>
    </subcellularLocation>
</comment>
<feature type="compositionally biased region" description="Polar residues" evidence="12">
    <location>
        <begin position="1"/>
        <end position="14"/>
    </location>
</feature>
<proteinExistence type="inferred from homology"/>
<dbReference type="PROSITE" id="PS50267">
    <property type="entry name" value="NA_NEUROTRAN_SYMP_3"/>
    <property type="match status" value="2"/>
</dbReference>
<evidence type="ECO:0000256" key="8">
    <source>
        <dbReference type="ARBA" id="ARBA00023180"/>
    </source>
</evidence>
<keyword evidence="10" id="KW-1015">Disulfide bond</keyword>
<dbReference type="GO" id="GO:0030165">
    <property type="term" value="F:PDZ domain binding"/>
    <property type="evidence" value="ECO:0007669"/>
    <property type="project" value="EnsemblMetazoa"/>
</dbReference>
<keyword evidence="9" id="KW-0915">Sodium</keyword>
<evidence type="ECO:0000256" key="5">
    <source>
        <dbReference type="ARBA" id="ARBA00022847"/>
    </source>
</evidence>
<evidence type="ECO:0000256" key="1">
    <source>
        <dbReference type="ARBA" id="ARBA00004141"/>
    </source>
</evidence>
<dbReference type="AlphaFoldDB" id="A0A1S0UIP1"/>
<feature type="transmembrane region" description="Helical" evidence="13">
    <location>
        <begin position="498"/>
        <end position="522"/>
    </location>
</feature>
<gene>
    <name evidence="14" type="ORF">LOAG_17297</name>
</gene>
<keyword evidence="4 11" id="KW-0812">Transmembrane</keyword>
<dbReference type="InParanoid" id="A0A1S0UIP1"/>